<dbReference type="AlphaFoldDB" id="A0A845BKB6"/>
<dbReference type="Gene3D" id="2.60.98.20">
    <property type="entry name" value="Flagellar hook protein FlgE"/>
    <property type="match status" value="1"/>
</dbReference>
<keyword evidence="11" id="KW-1185">Reference proteome</keyword>
<comment type="function">
    <text evidence="5">A flexible structure which links the flagellar filament to the drive apparatus in the basal body.</text>
</comment>
<evidence type="ECO:0000256" key="1">
    <source>
        <dbReference type="ARBA" id="ARBA00004117"/>
    </source>
</evidence>
<feature type="domain" description="Flagellar hook protein FlgE D2" evidence="8">
    <location>
        <begin position="163"/>
        <end position="274"/>
    </location>
</feature>
<dbReference type="SUPFAM" id="SSF117143">
    <property type="entry name" value="Flagellar hook protein flgE"/>
    <property type="match status" value="1"/>
</dbReference>
<dbReference type="InterPro" id="IPR010930">
    <property type="entry name" value="Flg_bb/hook_C_dom"/>
</dbReference>
<sequence>MSLEIAVSGINAVSSQLDSISNNIANASSYGYKTGRTNFASLYVGSQAMGVGISSKTQDIARMGGMQSTGRLLDAAIDGSGFFITRGSDGSDQYTRVGMFNTDKDGFLVDGSARRVQGYAMNAANGAMGALGDLKIPSGQIPAMASTALKYTGNLSTAWTKMTGTFDKNDPSTFNASTVSVVYDSRGDKHNLTQYFVRTGDNEVQVQYTLDGKPAGAPATLTFGADGQLNVPAINSLALGTPAGAAPLTVNVDYSGTTLFAGESTTLANSVNGYASGVMTGVRIESNGELVAQYSNGQRMAVGVLAIANFPNEAGLSPVSGASWIDSPASGTAVVSVPGNGKAGVLAAGVLEGSNVDMTGELVKLMSAQRSYQANTKVITAESQAIQALMQAI</sequence>
<dbReference type="Proteomes" id="UP000467214">
    <property type="component" value="Unassembled WGS sequence"/>
</dbReference>
<dbReference type="PANTHER" id="PTHR30435:SF1">
    <property type="entry name" value="FLAGELLAR HOOK PROTEIN FLGE"/>
    <property type="match status" value="1"/>
</dbReference>
<evidence type="ECO:0000256" key="2">
    <source>
        <dbReference type="ARBA" id="ARBA00009677"/>
    </source>
</evidence>
<dbReference type="Pfam" id="PF06429">
    <property type="entry name" value="Flg_bbr_C"/>
    <property type="match status" value="1"/>
</dbReference>
<dbReference type="RefSeq" id="WP_160794551.1">
    <property type="nucleotide sequence ID" value="NZ_WSSB01000001.1"/>
</dbReference>
<dbReference type="InterPro" id="IPR053967">
    <property type="entry name" value="LlgE_F_G-like_D1"/>
</dbReference>
<evidence type="ECO:0000313" key="11">
    <source>
        <dbReference type="Proteomes" id="UP000467214"/>
    </source>
</evidence>
<dbReference type="InterPro" id="IPR019776">
    <property type="entry name" value="Flagellar_basal_body_rod_CS"/>
</dbReference>
<dbReference type="GO" id="GO:0009424">
    <property type="term" value="C:bacterial-type flagellum hook"/>
    <property type="evidence" value="ECO:0007669"/>
    <property type="project" value="TreeGrafter"/>
</dbReference>
<proteinExistence type="inferred from homology"/>
<evidence type="ECO:0000256" key="4">
    <source>
        <dbReference type="ARBA" id="ARBA00023143"/>
    </source>
</evidence>
<accession>A0A845BKB6</accession>
<dbReference type="PANTHER" id="PTHR30435">
    <property type="entry name" value="FLAGELLAR PROTEIN"/>
    <property type="match status" value="1"/>
</dbReference>
<evidence type="ECO:0000259" key="8">
    <source>
        <dbReference type="Pfam" id="PF07559"/>
    </source>
</evidence>
<feature type="domain" description="Flagellar hook protein FlgE/F/G-like D1" evidence="9">
    <location>
        <begin position="76"/>
        <end position="138"/>
    </location>
</feature>
<dbReference type="InterPro" id="IPR020013">
    <property type="entry name" value="Flagellar_FlgE/F/G"/>
</dbReference>
<comment type="similarity">
    <text evidence="2 5">Belongs to the flagella basal body rod proteins family.</text>
</comment>
<dbReference type="Pfam" id="PF07559">
    <property type="entry name" value="FlgE_D2"/>
    <property type="match status" value="1"/>
</dbReference>
<evidence type="ECO:0000259" key="9">
    <source>
        <dbReference type="Pfam" id="PF22692"/>
    </source>
</evidence>
<dbReference type="EMBL" id="WSSB01000001">
    <property type="protein sequence ID" value="MXR35830.1"/>
    <property type="molecule type" value="Genomic_DNA"/>
</dbReference>
<evidence type="ECO:0000256" key="5">
    <source>
        <dbReference type="RuleBase" id="RU362116"/>
    </source>
</evidence>
<dbReference type="Pfam" id="PF00460">
    <property type="entry name" value="Flg_bb_rod"/>
    <property type="match status" value="1"/>
</dbReference>
<dbReference type="GO" id="GO:0005829">
    <property type="term" value="C:cytosol"/>
    <property type="evidence" value="ECO:0007669"/>
    <property type="project" value="TreeGrafter"/>
</dbReference>
<dbReference type="InterPro" id="IPR011491">
    <property type="entry name" value="FlgE_D2"/>
</dbReference>
<evidence type="ECO:0000313" key="10">
    <source>
        <dbReference type="EMBL" id="MXR35830.1"/>
    </source>
</evidence>
<dbReference type="GO" id="GO:0009425">
    <property type="term" value="C:bacterial-type flagellum basal body"/>
    <property type="evidence" value="ECO:0007669"/>
    <property type="project" value="UniProtKB-SubCell"/>
</dbReference>
<evidence type="ECO:0000259" key="7">
    <source>
        <dbReference type="Pfam" id="PF06429"/>
    </source>
</evidence>
<dbReference type="GO" id="GO:0071978">
    <property type="term" value="P:bacterial-type flagellum-dependent swarming motility"/>
    <property type="evidence" value="ECO:0007669"/>
    <property type="project" value="TreeGrafter"/>
</dbReference>
<feature type="domain" description="Flagellar basal body rod protein N-terminal" evidence="6">
    <location>
        <begin position="3"/>
        <end position="33"/>
    </location>
</feature>
<dbReference type="InterPro" id="IPR037925">
    <property type="entry name" value="FlgE/F/G-like"/>
</dbReference>
<evidence type="ECO:0000259" key="6">
    <source>
        <dbReference type="Pfam" id="PF00460"/>
    </source>
</evidence>
<protein>
    <recommendedName>
        <fullName evidence="3 5">Flagellar hook protein FlgE</fullName>
    </recommendedName>
</protein>
<gene>
    <name evidence="10" type="ORF">GQF02_02420</name>
</gene>
<keyword evidence="4 5" id="KW-0975">Bacterial flagellum</keyword>
<keyword evidence="10" id="KW-0969">Cilium</keyword>
<keyword evidence="10" id="KW-0282">Flagellum</keyword>
<organism evidence="10 11">
    <name type="scientific">Craterilacuibacter sinensis</name>
    <dbReference type="NCBI Taxonomy" id="2686017"/>
    <lineage>
        <taxon>Bacteria</taxon>
        <taxon>Pseudomonadati</taxon>
        <taxon>Pseudomonadota</taxon>
        <taxon>Betaproteobacteria</taxon>
        <taxon>Neisseriales</taxon>
        <taxon>Neisseriaceae</taxon>
        <taxon>Craterilacuibacter</taxon>
    </lineage>
</organism>
<comment type="caution">
    <text evidence="10">The sequence shown here is derived from an EMBL/GenBank/DDBJ whole genome shotgun (WGS) entry which is preliminary data.</text>
</comment>
<dbReference type="NCBIfam" id="TIGR03506">
    <property type="entry name" value="FlgEFG_subfam"/>
    <property type="match status" value="1"/>
</dbReference>
<comment type="subcellular location">
    <subcellularLocation>
        <location evidence="1 5">Bacterial flagellum basal body</location>
    </subcellularLocation>
</comment>
<name>A0A845BKB6_9NEIS</name>
<reference evidence="10 11" key="1">
    <citation type="submission" date="2019-12" db="EMBL/GenBank/DDBJ databases">
        <title>Neisseriaceae gen. nov. sp. Genome sequencing and assembly.</title>
        <authorList>
            <person name="Liu Z."/>
            <person name="Li A."/>
        </authorList>
    </citation>
    <scope>NUCLEOTIDE SEQUENCE [LARGE SCALE GENOMIC DNA]</scope>
    <source>
        <strain evidence="10 11">B2N2-7</strain>
    </source>
</reference>
<feature type="domain" description="Flagellar basal-body/hook protein C-terminal" evidence="7">
    <location>
        <begin position="348"/>
        <end position="391"/>
    </location>
</feature>
<dbReference type="InterPro" id="IPR001444">
    <property type="entry name" value="Flag_bb_rod_N"/>
</dbReference>
<dbReference type="InterPro" id="IPR037058">
    <property type="entry name" value="Falgellar_hook_FlgE_sf"/>
</dbReference>
<dbReference type="PROSITE" id="PS00588">
    <property type="entry name" value="FLAGELLA_BB_ROD"/>
    <property type="match status" value="1"/>
</dbReference>
<evidence type="ECO:0000256" key="3">
    <source>
        <dbReference type="ARBA" id="ARBA00019015"/>
    </source>
</evidence>
<keyword evidence="10" id="KW-0966">Cell projection</keyword>
<dbReference type="Pfam" id="PF22692">
    <property type="entry name" value="LlgE_F_G_D1"/>
    <property type="match status" value="1"/>
</dbReference>